<name>A0A7C8MB98_9PLEO</name>
<dbReference type="AlphaFoldDB" id="A0A7C8MB98"/>
<keyword evidence="3" id="KW-1185">Reference proteome</keyword>
<feature type="region of interest" description="Disordered" evidence="1">
    <location>
        <begin position="142"/>
        <end position="167"/>
    </location>
</feature>
<protein>
    <submittedName>
        <fullName evidence="2">Uncharacterized protein</fullName>
    </submittedName>
</protein>
<proteinExistence type="predicted"/>
<accession>A0A7C8MB98</accession>
<organism evidence="2 3">
    <name type="scientific">Massariosphaeria phaeospora</name>
    <dbReference type="NCBI Taxonomy" id="100035"/>
    <lineage>
        <taxon>Eukaryota</taxon>
        <taxon>Fungi</taxon>
        <taxon>Dikarya</taxon>
        <taxon>Ascomycota</taxon>
        <taxon>Pezizomycotina</taxon>
        <taxon>Dothideomycetes</taxon>
        <taxon>Pleosporomycetidae</taxon>
        <taxon>Pleosporales</taxon>
        <taxon>Pleosporales incertae sedis</taxon>
        <taxon>Massariosphaeria</taxon>
    </lineage>
</organism>
<dbReference type="EMBL" id="JAADJZ010000004">
    <property type="protein sequence ID" value="KAF2876060.1"/>
    <property type="molecule type" value="Genomic_DNA"/>
</dbReference>
<dbReference type="Proteomes" id="UP000481861">
    <property type="component" value="Unassembled WGS sequence"/>
</dbReference>
<evidence type="ECO:0000256" key="1">
    <source>
        <dbReference type="SAM" id="MobiDB-lite"/>
    </source>
</evidence>
<comment type="caution">
    <text evidence="2">The sequence shown here is derived from an EMBL/GenBank/DDBJ whole genome shotgun (WGS) entry which is preliminary data.</text>
</comment>
<evidence type="ECO:0000313" key="3">
    <source>
        <dbReference type="Proteomes" id="UP000481861"/>
    </source>
</evidence>
<sequence length="167" mass="18913">MVKTACSSMVYRRYRRRAYTCRITLLHPQGKGALDSTSTHRNGSSRRHAQPVRSEELKSAEAPVREYLRHNVAQPYITPLRLEQIAVHCRLDALFCCDSHGASHRASILRGQGCCVCGPRVELGSRHERSPPARIRSLVRYTGHSVSGQMRPQPRGRVTDLTVDRQR</sequence>
<reference evidence="2 3" key="1">
    <citation type="submission" date="2020-01" db="EMBL/GenBank/DDBJ databases">
        <authorList>
            <consortium name="DOE Joint Genome Institute"/>
            <person name="Haridas S."/>
            <person name="Albert R."/>
            <person name="Binder M."/>
            <person name="Bloem J."/>
            <person name="Labutti K."/>
            <person name="Salamov A."/>
            <person name="Andreopoulos B."/>
            <person name="Baker S.E."/>
            <person name="Barry K."/>
            <person name="Bills G."/>
            <person name="Bluhm B.H."/>
            <person name="Cannon C."/>
            <person name="Castanera R."/>
            <person name="Culley D.E."/>
            <person name="Daum C."/>
            <person name="Ezra D."/>
            <person name="Gonzalez J.B."/>
            <person name="Henrissat B."/>
            <person name="Kuo A."/>
            <person name="Liang C."/>
            <person name="Lipzen A."/>
            <person name="Lutzoni F."/>
            <person name="Magnuson J."/>
            <person name="Mondo S."/>
            <person name="Nolan M."/>
            <person name="Ohm R."/>
            <person name="Pangilinan J."/>
            <person name="Park H.-J.H."/>
            <person name="Ramirez L."/>
            <person name="Alfaro M."/>
            <person name="Sun H."/>
            <person name="Tritt A."/>
            <person name="Yoshinaga Y."/>
            <person name="Zwiers L.-H.L."/>
            <person name="Turgeon B.G."/>
            <person name="Goodwin S.B."/>
            <person name="Spatafora J.W."/>
            <person name="Crous P.W."/>
            <person name="Grigoriev I.V."/>
        </authorList>
    </citation>
    <scope>NUCLEOTIDE SEQUENCE [LARGE SCALE GENOMIC DNA]</scope>
    <source>
        <strain evidence="2 3">CBS 611.86</strain>
    </source>
</reference>
<gene>
    <name evidence="2" type="ORF">BDV95DRAFT_288876</name>
</gene>
<feature type="region of interest" description="Disordered" evidence="1">
    <location>
        <begin position="32"/>
        <end position="57"/>
    </location>
</feature>
<evidence type="ECO:0000313" key="2">
    <source>
        <dbReference type="EMBL" id="KAF2876060.1"/>
    </source>
</evidence>